<dbReference type="EC" id="2.5.1.75" evidence="10"/>
<feature type="site" description="Interaction with substrate tRNA" evidence="10">
    <location>
        <position position="127"/>
    </location>
</feature>
<proteinExistence type="inferred from homology"/>
<organism evidence="14 15">
    <name type="scientific">Rhodoluna lacicola</name>
    <dbReference type="NCBI Taxonomy" id="529884"/>
    <lineage>
        <taxon>Bacteria</taxon>
        <taxon>Bacillati</taxon>
        <taxon>Actinomycetota</taxon>
        <taxon>Actinomycetes</taxon>
        <taxon>Micrococcales</taxon>
        <taxon>Microbacteriaceae</taxon>
        <taxon>Luna cluster</taxon>
        <taxon>Luna-1 subcluster</taxon>
        <taxon>Rhodoluna</taxon>
    </lineage>
</organism>
<dbReference type="PANTHER" id="PTHR11088">
    <property type="entry name" value="TRNA DIMETHYLALLYLTRANSFERASE"/>
    <property type="match status" value="1"/>
</dbReference>
<dbReference type="GO" id="GO:0006400">
    <property type="term" value="P:tRNA modification"/>
    <property type="evidence" value="ECO:0007669"/>
    <property type="project" value="TreeGrafter"/>
</dbReference>
<gene>
    <name evidence="10" type="primary">miaA</name>
    <name evidence="14" type="ORF">Rhola_00004800</name>
</gene>
<evidence type="ECO:0000256" key="4">
    <source>
        <dbReference type="ARBA" id="ARBA00022679"/>
    </source>
</evidence>
<keyword evidence="15" id="KW-1185">Reference proteome</keyword>
<evidence type="ECO:0000256" key="5">
    <source>
        <dbReference type="ARBA" id="ARBA00022694"/>
    </source>
</evidence>
<evidence type="ECO:0000313" key="15">
    <source>
        <dbReference type="Proteomes" id="UP000067708"/>
    </source>
</evidence>
<protein>
    <recommendedName>
        <fullName evidence="10">tRNA dimethylallyltransferase</fullName>
        <ecNumber evidence="10">2.5.1.75</ecNumber>
    </recommendedName>
    <alternativeName>
        <fullName evidence="10">Dimethylallyl diphosphate:tRNA dimethylallyltransferase</fullName>
        <shortName evidence="10">DMAPP:tRNA dimethylallyltransferase</shortName>
        <shortName evidence="10">DMATase</shortName>
    </alternativeName>
    <alternativeName>
        <fullName evidence="10">Isopentenyl-diphosphate:tRNA isopentenyltransferase</fullName>
        <shortName evidence="10">IPP transferase</shortName>
        <shortName evidence="10">IPPT</shortName>
        <shortName evidence="10">IPTase</shortName>
    </alternativeName>
</protein>
<dbReference type="KEGG" id="rla:Rhola_00004800"/>
<accession>A0A060JM27</accession>
<dbReference type="PATRIC" id="fig|529884.3.peg.462"/>
<dbReference type="Gene3D" id="1.10.20.140">
    <property type="match status" value="1"/>
</dbReference>
<dbReference type="InterPro" id="IPR039657">
    <property type="entry name" value="Dimethylallyltransferase"/>
</dbReference>
<evidence type="ECO:0000256" key="3">
    <source>
        <dbReference type="ARBA" id="ARBA00005842"/>
    </source>
</evidence>
<dbReference type="Gene3D" id="3.40.50.300">
    <property type="entry name" value="P-loop containing nucleotide triphosphate hydrolases"/>
    <property type="match status" value="1"/>
</dbReference>
<evidence type="ECO:0000256" key="2">
    <source>
        <dbReference type="ARBA" id="ARBA00003213"/>
    </source>
</evidence>
<evidence type="ECO:0000256" key="10">
    <source>
        <dbReference type="HAMAP-Rule" id="MF_00185"/>
    </source>
</evidence>
<evidence type="ECO:0000313" key="14">
    <source>
        <dbReference type="EMBL" id="AIC47299.1"/>
    </source>
</evidence>
<keyword evidence="4 10" id="KW-0808">Transferase</keyword>
<evidence type="ECO:0000256" key="7">
    <source>
        <dbReference type="ARBA" id="ARBA00022840"/>
    </source>
</evidence>
<evidence type="ECO:0000256" key="12">
    <source>
        <dbReference type="RuleBase" id="RU003784"/>
    </source>
</evidence>
<dbReference type="SUPFAM" id="SSF52540">
    <property type="entry name" value="P-loop containing nucleoside triphosphate hydrolases"/>
    <property type="match status" value="1"/>
</dbReference>
<comment type="cofactor">
    <cofactor evidence="1 10">
        <name>Mg(2+)</name>
        <dbReference type="ChEBI" id="CHEBI:18420"/>
    </cofactor>
</comment>
<dbReference type="GO" id="GO:0052381">
    <property type="term" value="F:tRNA dimethylallyltransferase activity"/>
    <property type="evidence" value="ECO:0007669"/>
    <property type="project" value="UniProtKB-UniRule"/>
</dbReference>
<feature type="binding site" evidence="10">
    <location>
        <begin position="10"/>
        <end position="17"/>
    </location>
    <ligand>
        <name>ATP</name>
        <dbReference type="ChEBI" id="CHEBI:30616"/>
    </ligand>
</feature>
<dbReference type="HOGENOM" id="CLU_032616_0_1_11"/>
<dbReference type="Pfam" id="PF01715">
    <property type="entry name" value="IPPT"/>
    <property type="match status" value="1"/>
</dbReference>
<feature type="site" description="Interaction with substrate tRNA" evidence="10">
    <location>
        <position position="106"/>
    </location>
</feature>
<keyword evidence="6 10" id="KW-0547">Nucleotide-binding</keyword>
<dbReference type="GO" id="GO:0005524">
    <property type="term" value="F:ATP binding"/>
    <property type="evidence" value="ECO:0007669"/>
    <property type="project" value="UniProtKB-UniRule"/>
</dbReference>
<dbReference type="PANTHER" id="PTHR11088:SF60">
    <property type="entry name" value="TRNA DIMETHYLALLYLTRANSFERASE"/>
    <property type="match status" value="1"/>
</dbReference>
<dbReference type="RefSeq" id="WP_038502108.1">
    <property type="nucleotide sequence ID" value="NZ_CP007490.1"/>
</dbReference>
<comment type="subunit">
    <text evidence="10">Monomer.</text>
</comment>
<keyword evidence="7 10" id="KW-0067">ATP-binding</keyword>
<name>A0A060JM27_9MICO</name>
<dbReference type="OrthoDB" id="9776390at2"/>
<evidence type="ECO:0000256" key="11">
    <source>
        <dbReference type="RuleBase" id="RU003783"/>
    </source>
</evidence>
<reference evidence="14 15" key="1">
    <citation type="journal article" date="2014" name="Int. J. Syst. Evol. Microbiol.">
        <title>Rhodoluna lacicola gen. nov., sp. nov., a planktonic freshwater bacterium with stream-lined genome.</title>
        <authorList>
            <person name="Hahn M."/>
            <person name="Schmidt J."/>
            <person name="Taipale S.J."/>
            <person name="Doolittle W.F."/>
            <person name="Koll U."/>
        </authorList>
    </citation>
    <scope>NUCLEOTIDE SEQUENCE [LARGE SCALE GENOMIC DNA]</scope>
    <source>
        <strain evidence="14 15">MWH-Ta8</strain>
    </source>
</reference>
<dbReference type="Proteomes" id="UP000067708">
    <property type="component" value="Chromosome"/>
</dbReference>
<evidence type="ECO:0000256" key="6">
    <source>
        <dbReference type="ARBA" id="ARBA00022741"/>
    </source>
</evidence>
<dbReference type="STRING" id="529884.Rhola_00004800"/>
<dbReference type="InterPro" id="IPR018022">
    <property type="entry name" value="IPT"/>
</dbReference>
<feature type="binding site" evidence="10">
    <location>
        <begin position="12"/>
        <end position="17"/>
    </location>
    <ligand>
        <name>substrate</name>
    </ligand>
</feature>
<comment type="catalytic activity">
    <reaction evidence="9 10 11">
        <text>adenosine(37) in tRNA + dimethylallyl diphosphate = N(6)-dimethylallyladenosine(37) in tRNA + diphosphate</text>
        <dbReference type="Rhea" id="RHEA:26482"/>
        <dbReference type="Rhea" id="RHEA-COMP:10162"/>
        <dbReference type="Rhea" id="RHEA-COMP:10375"/>
        <dbReference type="ChEBI" id="CHEBI:33019"/>
        <dbReference type="ChEBI" id="CHEBI:57623"/>
        <dbReference type="ChEBI" id="CHEBI:74411"/>
        <dbReference type="ChEBI" id="CHEBI:74415"/>
        <dbReference type="EC" id="2.5.1.75"/>
    </reaction>
</comment>
<evidence type="ECO:0000256" key="8">
    <source>
        <dbReference type="ARBA" id="ARBA00022842"/>
    </source>
</evidence>
<evidence type="ECO:0000256" key="9">
    <source>
        <dbReference type="ARBA" id="ARBA00049563"/>
    </source>
</evidence>
<comment type="function">
    <text evidence="2 10 12">Catalyzes the transfer of a dimethylallyl group onto the adenine at position 37 in tRNAs that read codons beginning with uridine, leading to the formation of N6-(dimethylallyl)adenosine (i(6)A).</text>
</comment>
<dbReference type="HAMAP" id="MF_00185">
    <property type="entry name" value="IPP_trans"/>
    <property type="match status" value="1"/>
</dbReference>
<dbReference type="NCBIfam" id="TIGR00174">
    <property type="entry name" value="miaA"/>
    <property type="match status" value="1"/>
</dbReference>
<feature type="region of interest" description="Interaction with substrate tRNA" evidence="10">
    <location>
        <begin position="40"/>
        <end position="43"/>
    </location>
</feature>
<keyword evidence="8 10" id="KW-0460">Magnesium</keyword>
<dbReference type="AlphaFoldDB" id="A0A060JM27"/>
<evidence type="ECO:0000256" key="13">
    <source>
        <dbReference type="RuleBase" id="RU003785"/>
    </source>
</evidence>
<evidence type="ECO:0000256" key="1">
    <source>
        <dbReference type="ARBA" id="ARBA00001946"/>
    </source>
</evidence>
<dbReference type="InterPro" id="IPR027417">
    <property type="entry name" value="P-loop_NTPase"/>
</dbReference>
<comment type="caution">
    <text evidence="10">Lacks conserved residue(s) required for the propagation of feature annotation.</text>
</comment>
<dbReference type="eggNOG" id="COG0324">
    <property type="taxonomic scope" value="Bacteria"/>
</dbReference>
<comment type="similarity">
    <text evidence="3 10 13">Belongs to the IPP transferase family.</text>
</comment>
<dbReference type="EMBL" id="CP007490">
    <property type="protein sequence ID" value="AIC47299.1"/>
    <property type="molecule type" value="Genomic_DNA"/>
</dbReference>
<sequence length="310" mass="34494">MQNKLIAVVGPTGAGKSDLGLAIVDQIVAGGGKAEIVNSDSMQFYRGMDIGTAKLSVAERRGIYHHLIDWLEITDESTAAEYQTVARPLISELQQQGITPVLVGGSMLYIAAVLNNFEFPARDAELRLQLEADLEEFGPHEMHRRLKALDPIAASRIIPENGRRSVRAIEIITLTGEPFAAALPEHPEDRQPVLEIGVNGPREDLVQRLEKRVHTMWNLGLVEEARSLIPLGIREGKTSSRAIGYSQALAQIDGVKTQDEAIADTVRLTQKYARRQMSWFRRDNRIHWLDYQDQDMNSKAANLVSAWLGL</sequence>
<keyword evidence="5 10" id="KW-0819">tRNA processing</keyword>